<organism evidence="6">
    <name type="scientific">uncultured Chloroflexota bacterium</name>
    <dbReference type="NCBI Taxonomy" id="166587"/>
    <lineage>
        <taxon>Bacteria</taxon>
        <taxon>Bacillati</taxon>
        <taxon>Chloroflexota</taxon>
        <taxon>environmental samples</taxon>
    </lineage>
</organism>
<sequence length="121" mass="13494">METGTVNSPIARDPRRPAQMAVAADGKPAVTHFRVLHRYARHTLLECKLVTGRTHQIRVHLAAINCPVAGDRVYGRRQPSVALERHFLHAARLTFQQLDGAERTCEAPLPSELESVLRQIA</sequence>
<dbReference type="Pfam" id="PF00849">
    <property type="entry name" value="PseudoU_synth_2"/>
    <property type="match status" value="1"/>
</dbReference>
<dbReference type="InterPro" id="IPR020103">
    <property type="entry name" value="PsdUridine_synth_cat_dom_sf"/>
</dbReference>
<dbReference type="GO" id="GO:0003723">
    <property type="term" value="F:RNA binding"/>
    <property type="evidence" value="ECO:0007669"/>
    <property type="project" value="InterPro"/>
</dbReference>
<evidence type="ECO:0000259" key="5">
    <source>
        <dbReference type="Pfam" id="PF00849"/>
    </source>
</evidence>
<dbReference type="AlphaFoldDB" id="A0A6J4JYY8"/>
<comment type="similarity">
    <text evidence="2">Belongs to the pseudouridine synthase RluA family.</text>
</comment>
<dbReference type="GO" id="GO:0140098">
    <property type="term" value="F:catalytic activity, acting on RNA"/>
    <property type="evidence" value="ECO:0007669"/>
    <property type="project" value="UniProtKB-ARBA"/>
</dbReference>
<dbReference type="Gene3D" id="3.30.2350.10">
    <property type="entry name" value="Pseudouridine synthase"/>
    <property type="match status" value="1"/>
</dbReference>
<dbReference type="PANTHER" id="PTHR21600:SF87">
    <property type="entry name" value="RNA PSEUDOURIDYLATE SYNTHASE DOMAIN-CONTAINING PROTEIN 1"/>
    <property type="match status" value="1"/>
</dbReference>
<dbReference type="GO" id="GO:0000455">
    <property type="term" value="P:enzyme-directed rRNA pseudouridine synthesis"/>
    <property type="evidence" value="ECO:0007669"/>
    <property type="project" value="TreeGrafter"/>
</dbReference>
<accession>A0A6J4JYY8</accession>
<proteinExistence type="inferred from homology"/>
<name>A0A6J4JYY8_9CHLR</name>
<evidence type="ECO:0000256" key="1">
    <source>
        <dbReference type="ARBA" id="ARBA00000073"/>
    </source>
</evidence>
<evidence type="ECO:0000256" key="2">
    <source>
        <dbReference type="ARBA" id="ARBA00010876"/>
    </source>
</evidence>
<dbReference type="GO" id="GO:0009982">
    <property type="term" value="F:pseudouridine synthase activity"/>
    <property type="evidence" value="ECO:0007669"/>
    <property type="project" value="InterPro"/>
</dbReference>
<protein>
    <recommendedName>
        <fullName evidence="3">RNA pseudouridylate synthase</fullName>
    </recommendedName>
    <alternativeName>
        <fullName evidence="4">RNA-uridine isomerase</fullName>
    </alternativeName>
</protein>
<evidence type="ECO:0000256" key="4">
    <source>
        <dbReference type="ARBA" id="ARBA00033164"/>
    </source>
</evidence>
<evidence type="ECO:0000313" key="6">
    <source>
        <dbReference type="EMBL" id="CAA9291243.1"/>
    </source>
</evidence>
<evidence type="ECO:0000256" key="3">
    <source>
        <dbReference type="ARBA" id="ARBA00031870"/>
    </source>
</evidence>
<dbReference type="InterPro" id="IPR006145">
    <property type="entry name" value="PsdUridine_synth_RsuA/RluA"/>
</dbReference>
<dbReference type="CDD" id="cd02869">
    <property type="entry name" value="PseudoU_synth_RluA_like"/>
    <property type="match status" value="1"/>
</dbReference>
<dbReference type="EMBL" id="CADCTC010000252">
    <property type="protein sequence ID" value="CAA9291243.1"/>
    <property type="molecule type" value="Genomic_DNA"/>
</dbReference>
<reference evidence="6" key="1">
    <citation type="submission" date="2020-02" db="EMBL/GenBank/DDBJ databases">
        <authorList>
            <person name="Meier V. D."/>
        </authorList>
    </citation>
    <scope>NUCLEOTIDE SEQUENCE</scope>
    <source>
        <strain evidence="6">AVDCRST_MAG77</strain>
    </source>
</reference>
<feature type="domain" description="Pseudouridine synthase RsuA/RluA-like" evidence="5">
    <location>
        <begin position="2"/>
        <end position="63"/>
    </location>
</feature>
<gene>
    <name evidence="6" type="ORF">AVDCRST_MAG77-4701</name>
</gene>
<comment type="catalytic activity">
    <reaction evidence="1">
        <text>a uridine in RNA = a pseudouridine in RNA</text>
        <dbReference type="Rhea" id="RHEA:48348"/>
        <dbReference type="Rhea" id="RHEA-COMP:12068"/>
        <dbReference type="Rhea" id="RHEA-COMP:12069"/>
        <dbReference type="ChEBI" id="CHEBI:65314"/>
        <dbReference type="ChEBI" id="CHEBI:65315"/>
    </reaction>
</comment>
<dbReference type="PANTHER" id="PTHR21600">
    <property type="entry name" value="MITOCHONDRIAL RNA PSEUDOURIDINE SYNTHASE"/>
    <property type="match status" value="1"/>
</dbReference>
<dbReference type="SUPFAM" id="SSF55120">
    <property type="entry name" value="Pseudouridine synthase"/>
    <property type="match status" value="1"/>
</dbReference>
<dbReference type="InterPro" id="IPR050188">
    <property type="entry name" value="RluA_PseudoU_synthase"/>
</dbReference>